<dbReference type="OrthoDB" id="10433074at2759"/>
<reference evidence="3" key="1">
    <citation type="submission" date="2022-07" db="EMBL/GenBank/DDBJ databases">
        <title>Genome analysis of Parmales, a sister group of diatoms, reveals the evolutionary specialization of diatoms from phago-mixotrophs to photoautotrophs.</title>
        <authorList>
            <person name="Ban H."/>
            <person name="Sato S."/>
            <person name="Yoshikawa S."/>
            <person name="Kazumasa Y."/>
            <person name="Nakamura Y."/>
            <person name="Ichinomiya M."/>
            <person name="Saitoh K."/>
            <person name="Sato N."/>
            <person name="Blanc-Mathieu R."/>
            <person name="Endo H."/>
            <person name="Kuwata A."/>
            <person name="Ogata H."/>
        </authorList>
    </citation>
    <scope>NUCLEOTIDE SEQUENCE</scope>
</reference>
<comment type="caution">
    <text evidence="3">The sequence shown here is derived from an EMBL/GenBank/DDBJ whole genome shotgun (WGS) entry which is preliminary data.</text>
</comment>
<dbReference type="Proteomes" id="UP001165082">
    <property type="component" value="Unassembled WGS sequence"/>
</dbReference>
<evidence type="ECO:0000256" key="2">
    <source>
        <dbReference type="SAM" id="MobiDB-lite"/>
    </source>
</evidence>
<feature type="compositionally biased region" description="Acidic residues" evidence="2">
    <location>
        <begin position="206"/>
        <end position="227"/>
    </location>
</feature>
<evidence type="ECO:0000313" key="3">
    <source>
        <dbReference type="EMBL" id="GMI11976.1"/>
    </source>
</evidence>
<protein>
    <submittedName>
        <fullName evidence="3">Uncharacterized protein</fullName>
    </submittedName>
</protein>
<evidence type="ECO:0000256" key="1">
    <source>
        <dbReference type="SAM" id="Coils"/>
    </source>
</evidence>
<gene>
    <name evidence="3" type="ORF">TrRE_jg9145</name>
</gene>
<feature type="coiled-coil region" evidence="1">
    <location>
        <begin position="120"/>
        <end position="154"/>
    </location>
</feature>
<proteinExistence type="predicted"/>
<evidence type="ECO:0000313" key="4">
    <source>
        <dbReference type="Proteomes" id="UP001165082"/>
    </source>
</evidence>
<feature type="region of interest" description="Disordered" evidence="2">
    <location>
        <begin position="161"/>
        <end position="245"/>
    </location>
</feature>
<keyword evidence="1" id="KW-0175">Coiled coil</keyword>
<dbReference type="AlphaFoldDB" id="A0A9W7KUP6"/>
<accession>A0A9W7KUP6</accession>
<dbReference type="EMBL" id="BRXZ01000454">
    <property type="protein sequence ID" value="GMI11976.1"/>
    <property type="molecule type" value="Genomic_DNA"/>
</dbReference>
<organism evidence="3 4">
    <name type="scientific">Triparma retinervis</name>
    <dbReference type="NCBI Taxonomy" id="2557542"/>
    <lineage>
        <taxon>Eukaryota</taxon>
        <taxon>Sar</taxon>
        <taxon>Stramenopiles</taxon>
        <taxon>Ochrophyta</taxon>
        <taxon>Bolidophyceae</taxon>
        <taxon>Parmales</taxon>
        <taxon>Triparmaceae</taxon>
        <taxon>Triparma</taxon>
    </lineage>
</organism>
<sequence>MGLTPRKDVGKKRAAGYRCIDNNVVNEWVRKGDIEKVMKGAQTPEQVRLMQEALKRVTGRMDALGIVHEAVAQEVKLRELQSKCKESACQILRRVVCKHLLRVGFSTLRVPHAAPPPPPMDDNTLHLAKLEIRIKDLEERVKEEAEERAQIEGRVLGLVMGSMTSSDSPRKPHTLPITRHAEIPQDPTKLFRSLSHSSGEGGGEGVDGEDDVYNEGGDVDDKNEDEEGRFFELPSTSHRSPLAPQYFSSSIERRLERINERVDKILAESTTTK</sequence>
<keyword evidence="4" id="KW-1185">Reference proteome</keyword>
<name>A0A9W7KUP6_9STRA</name>